<feature type="compositionally biased region" description="Basic residues" evidence="5">
    <location>
        <begin position="403"/>
        <end position="412"/>
    </location>
</feature>
<dbReference type="AlphaFoldDB" id="A0AAU7JQM2"/>
<accession>A0AAU7JQM2</accession>
<keyword evidence="4 6" id="KW-0472">Membrane</keyword>
<feature type="transmembrane region" description="Helical" evidence="6">
    <location>
        <begin position="287"/>
        <end position="309"/>
    </location>
</feature>
<comment type="subcellular location">
    <subcellularLocation>
        <location evidence="1">Membrane</location>
        <topology evidence="1">Multi-pass membrane protein</topology>
    </subcellularLocation>
</comment>
<gene>
    <name evidence="8" type="ORF">ABEG17_13505</name>
</gene>
<feature type="domain" description="ABC-2 type transporter transmembrane" evidence="7">
    <location>
        <begin position="155"/>
        <end position="362"/>
    </location>
</feature>
<dbReference type="EMBL" id="CP157483">
    <property type="protein sequence ID" value="XBO42581.1"/>
    <property type="molecule type" value="Genomic_DNA"/>
</dbReference>
<feature type="transmembrane region" description="Helical" evidence="6">
    <location>
        <begin position="214"/>
        <end position="244"/>
    </location>
</feature>
<evidence type="ECO:0000313" key="8">
    <source>
        <dbReference type="EMBL" id="XBO42581.1"/>
    </source>
</evidence>
<evidence type="ECO:0000256" key="2">
    <source>
        <dbReference type="ARBA" id="ARBA00022692"/>
    </source>
</evidence>
<evidence type="ECO:0000256" key="6">
    <source>
        <dbReference type="SAM" id="Phobius"/>
    </source>
</evidence>
<evidence type="ECO:0000256" key="4">
    <source>
        <dbReference type="ARBA" id="ARBA00023136"/>
    </source>
</evidence>
<keyword evidence="3 6" id="KW-1133">Transmembrane helix</keyword>
<reference evidence="8" key="1">
    <citation type="submission" date="2024-05" db="EMBL/GenBank/DDBJ databases">
        <authorList>
            <person name="Kim S."/>
            <person name="Heo J."/>
            <person name="Choi H."/>
            <person name="Choi Y."/>
            <person name="Kwon S.-W."/>
            <person name="Kim Y."/>
        </authorList>
    </citation>
    <scope>NUCLEOTIDE SEQUENCE</scope>
    <source>
        <strain evidence="8">KACC 23699</strain>
    </source>
</reference>
<name>A0AAU7JQM2_9MICO</name>
<dbReference type="RefSeq" id="WP_406830000.1">
    <property type="nucleotide sequence ID" value="NZ_CP157483.1"/>
</dbReference>
<keyword evidence="2 6" id="KW-0812">Transmembrane</keyword>
<organism evidence="8">
    <name type="scientific">Pedococcus sp. KACC 23699</name>
    <dbReference type="NCBI Taxonomy" id="3149228"/>
    <lineage>
        <taxon>Bacteria</taxon>
        <taxon>Bacillati</taxon>
        <taxon>Actinomycetota</taxon>
        <taxon>Actinomycetes</taxon>
        <taxon>Micrococcales</taxon>
        <taxon>Intrasporangiaceae</taxon>
        <taxon>Pedococcus</taxon>
    </lineage>
</organism>
<feature type="transmembrane region" description="Helical" evidence="6">
    <location>
        <begin position="23"/>
        <end position="46"/>
    </location>
</feature>
<dbReference type="Pfam" id="PF12698">
    <property type="entry name" value="ABC2_membrane_3"/>
    <property type="match status" value="1"/>
</dbReference>
<feature type="region of interest" description="Disordered" evidence="5">
    <location>
        <begin position="389"/>
        <end position="412"/>
    </location>
</feature>
<evidence type="ECO:0000259" key="7">
    <source>
        <dbReference type="Pfam" id="PF12698"/>
    </source>
</evidence>
<evidence type="ECO:0000256" key="3">
    <source>
        <dbReference type="ARBA" id="ARBA00022989"/>
    </source>
</evidence>
<proteinExistence type="predicted"/>
<protein>
    <submittedName>
        <fullName evidence="8">ABC transporter permease</fullName>
    </submittedName>
</protein>
<feature type="transmembrane region" description="Helical" evidence="6">
    <location>
        <begin position="346"/>
        <end position="368"/>
    </location>
</feature>
<evidence type="ECO:0000256" key="1">
    <source>
        <dbReference type="ARBA" id="ARBA00004141"/>
    </source>
</evidence>
<feature type="transmembrane region" description="Helical" evidence="6">
    <location>
        <begin position="256"/>
        <end position="281"/>
    </location>
</feature>
<dbReference type="GO" id="GO:0016020">
    <property type="term" value="C:membrane"/>
    <property type="evidence" value="ECO:0007669"/>
    <property type="project" value="UniProtKB-SubCell"/>
</dbReference>
<dbReference type="InterPro" id="IPR013525">
    <property type="entry name" value="ABC2_TM"/>
</dbReference>
<evidence type="ECO:0000256" key="5">
    <source>
        <dbReference type="SAM" id="MobiDB-lite"/>
    </source>
</evidence>
<feature type="transmembrane region" description="Helical" evidence="6">
    <location>
        <begin position="170"/>
        <end position="194"/>
    </location>
</feature>
<dbReference type="GO" id="GO:0140359">
    <property type="term" value="F:ABC-type transporter activity"/>
    <property type="evidence" value="ECO:0007669"/>
    <property type="project" value="InterPro"/>
</dbReference>
<sequence>MTWWRGTALVAERSLLETFRSRAYRLITAVLLLASAAAVVVPRLVLDRPTHYTLATVGAASAPLRAVLQLAARQGGYSVGYTSLATPTEVRGAVRDGRAAAGLADGTVYTGTGVAQTFPAVVAQAVASVEVAARLRATGLTPAQIASVATVRPPPQVEVGRTDSSERAAVGFGVGVALYLAITFAGGAIASAVAVEKSTRVSEVLLAVLRPSQVMVGTVSAVGAATLAQLLVLGTPLAVAVKLGYVGLPAVASGDLALAVVWFVLGFGLYAFLFAASAALVDKVTEASAAVAPVTMVLVIGYLLSIMVVTGDPSSGWSTAISLFPLSAPMAMPIRWSGGQVPVWQLVAAMVLTAATATLLVAVGAVVYRRALLITGHRVRWSELFGRRGRRGGTSGRTAAQWRRWRGSRTSS</sequence>